<feature type="domain" description="Agglutinin" evidence="1">
    <location>
        <begin position="186"/>
        <end position="322"/>
    </location>
</feature>
<evidence type="ECO:0000313" key="3">
    <source>
        <dbReference type="Proteomes" id="UP000525078"/>
    </source>
</evidence>
<gene>
    <name evidence="2" type="ORF">F8388_024220</name>
</gene>
<dbReference type="InterPro" id="IPR036242">
    <property type="entry name" value="Agglutinin_dom_sf"/>
</dbReference>
<sequence>MNTGSNLKIGGRLTMGVKRLSEDVGIEWEVTSLRKKLRSVAESFIVGEKKSLGALALESKVAIGREDVTSPLVKFELERAKTKPGWVHIRYCYNNKYLTMQSNYSWYFLASADKSLEEDETDWKNTMFKPIKITQGNDVFYRFQHVKERYACLWRSEKDYEDGLYAGDTWATDFDTFKVLDWESLVIFPKTIVAFRPLSSSWYLSNKFDKYMRVLKDAKIADQQVGHEMYIVGDGYVCVKNLSTNQYWKCSGGGVVADSNNTSDTYSIFLPIKVADNVVVLRSLGFNKFMSMSSTGNNENDYLSYTFDTDITDNKAKLMVVERVTSKKIYNINFRHEEGRVYNLSVIEKSQAVADNPGDEHKTMSLTLEYNKTRSIALRNSISLISDVKPIVEVNTIPLIVNKEKIELSAEQISGVGQWGTTNTFDTSTKTNYVVDVPPKTRTIITLVVTQGTCEVPFSYAQKDIFYDGTSKIVEMEDGMYTGVNVFNMQIKTSNETLP</sequence>
<proteinExistence type="predicted"/>
<comment type="caution">
    <text evidence="2">The sequence shown here is derived from an EMBL/GenBank/DDBJ whole genome shotgun (WGS) entry which is preliminary data.</text>
</comment>
<reference evidence="2 3" key="1">
    <citation type="journal article" date="2020" name="bioRxiv">
        <title>Sequence and annotation of 42 cannabis genomes reveals extensive copy number variation in cannabinoid synthesis and pathogen resistance genes.</title>
        <authorList>
            <person name="Mckernan K.J."/>
            <person name="Helbert Y."/>
            <person name="Kane L.T."/>
            <person name="Ebling H."/>
            <person name="Zhang L."/>
            <person name="Liu B."/>
            <person name="Eaton Z."/>
            <person name="Mclaughlin S."/>
            <person name="Kingan S."/>
            <person name="Baybayan P."/>
            <person name="Concepcion G."/>
            <person name="Jordan M."/>
            <person name="Riva A."/>
            <person name="Barbazuk W."/>
            <person name="Harkins T."/>
        </authorList>
    </citation>
    <scope>NUCLEOTIDE SEQUENCE [LARGE SCALE GENOMIC DNA]</scope>
    <source>
        <strain evidence="3">cv. Jamaican Lion 4</strain>
        <tissue evidence="2">Leaf</tissue>
    </source>
</reference>
<dbReference type="PANTHER" id="PTHR39244">
    <property type="entry name" value="NATTERIN-4"/>
    <property type="match status" value="1"/>
</dbReference>
<evidence type="ECO:0000259" key="1">
    <source>
        <dbReference type="SMART" id="SM00791"/>
    </source>
</evidence>
<accession>A0A7J6DT40</accession>
<organism evidence="2 3">
    <name type="scientific">Cannabis sativa</name>
    <name type="common">Hemp</name>
    <name type="synonym">Marijuana</name>
    <dbReference type="NCBI Taxonomy" id="3483"/>
    <lineage>
        <taxon>Eukaryota</taxon>
        <taxon>Viridiplantae</taxon>
        <taxon>Streptophyta</taxon>
        <taxon>Embryophyta</taxon>
        <taxon>Tracheophyta</taxon>
        <taxon>Spermatophyta</taxon>
        <taxon>Magnoliopsida</taxon>
        <taxon>eudicotyledons</taxon>
        <taxon>Gunneridae</taxon>
        <taxon>Pentapetalae</taxon>
        <taxon>rosids</taxon>
        <taxon>fabids</taxon>
        <taxon>Rosales</taxon>
        <taxon>Cannabaceae</taxon>
        <taxon>Cannabis</taxon>
    </lineage>
</organism>
<dbReference type="Gene3D" id="2.170.15.10">
    <property type="entry name" value="Proaerolysin, chain A, domain 3"/>
    <property type="match status" value="1"/>
</dbReference>
<dbReference type="SMART" id="SM00791">
    <property type="entry name" value="Agglutinin"/>
    <property type="match status" value="1"/>
</dbReference>
<dbReference type="AlphaFoldDB" id="A0A7J6DT40"/>
<dbReference type="CDD" id="cd20216">
    <property type="entry name" value="PFM_HFR-2-like"/>
    <property type="match status" value="1"/>
</dbReference>
<dbReference type="InterPro" id="IPR008998">
    <property type="entry name" value="Agglutinin"/>
</dbReference>
<dbReference type="InterPro" id="IPR053237">
    <property type="entry name" value="Natterin_C"/>
</dbReference>
<dbReference type="SUPFAM" id="SSF50382">
    <property type="entry name" value="Agglutinin"/>
    <property type="match status" value="2"/>
</dbReference>
<dbReference type="Proteomes" id="UP000525078">
    <property type="component" value="Unassembled WGS sequence"/>
</dbReference>
<dbReference type="EMBL" id="JAATIP010000401">
    <property type="protein sequence ID" value="KAF4349253.1"/>
    <property type="molecule type" value="Genomic_DNA"/>
</dbReference>
<protein>
    <recommendedName>
        <fullName evidence="1">Agglutinin domain-containing protein</fullName>
    </recommendedName>
</protein>
<name>A0A7J6DT40_CANSA</name>
<dbReference type="Pfam" id="PF07468">
    <property type="entry name" value="Agglutinin"/>
    <property type="match status" value="1"/>
</dbReference>
<dbReference type="PANTHER" id="PTHR39244:SF5">
    <property type="entry name" value="NATTERIN-3-LIKE"/>
    <property type="match status" value="1"/>
</dbReference>
<dbReference type="Gene3D" id="2.80.10.50">
    <property type="match status" value="2"/>
</dbReference>
<dbReference type="SUPFAM" id="SSF56973">
    <property type="entry name" value="Aerolisin/ETX pore-forming domain"/>
    <property type="match status" value="1"/>
</dbReference>
<evidence type="ECO:0000313" key="2">
    <source>
        <dbReference type="EMBL" id="KAF4349253.1"/>
    </source>
</evidence>